<evidence type="ECO:0000313" key="2">
    <source>
        <dbReference type="Proteomes" id="UP000748756"/>
    </source>
</evidence>
<accession>A0A9P5VDR9</accession>
<sequence length="112" mass="12665">MPKSSCQPSTLTWRVRKMDSNKPQESFQLQVRNTYIGRTSFGSPKVRKTIRSGDNKFSVNHGASAAGDILTLTWNGDQYKFNSISTSRVTSWSTSTKEPSSKEYEYWACLTV</sequence>
<dbReference type="Proteomes" id="UP000748756">
    <property type="component" value="Unassembled WGS sequence"/>
</dbReference>
<dbReference type="OrthoDB" id="2423602at2759"/>
<keyword evidence="2" id="KW-1185">Reference proteome</keyword>
<proteinExistence type="predicted"/>
<dbReference type="EMBL" id="JAAAUQ010000140">
    <property type="protein sequence ID" value="KAF9154013.1"/>
    <property type="molecule type" value="Genomic_DNA"/>
</dbReference>
<dbReference type="AlphaFoldDB" id="A0A9P5VDR9"/>
<organism evidence="1 2">
    <name type="scientific">Linnemannia schmuckeri</name>
    <dbReference type="NCBI Taxonomy" id="64567"/>
    <lineage>
        <taxon>Eukaryota</taxon>
        <taxon>Fungi</taxon>
        <taxon>Fungi incertae sedis</taxon>
        <taxon>Mucoromycota</taxon>
        <taxon>Mortierellomycotina</taxon>
        <taxon>Mortierellomycetes</taxon>
        <taxon>Mortierellales</taxon>
        <taxon>Mortierellaceae</taxon>
        <taxon>Linnemannia</taxon>
    </lineage>
</organism>
<name>A0A9P5VDR9_9FUNG</name>
<gene>
    <name evidence="1" type="ORF">BG015_002099</name>
</gene>
<protein>
    <submittedName>
        <fullName evidence="1">Uncharacterized protein</fullName>
    </submittedName>
</protein>
<evidence type="ECO:0000313" key="1">
    <source>
        <dbReference type="EMBL" id="KAF9154013.1"/>
    </source>
</evidence>
<comment type="caution">
    <text evidence="1">The sequence shown here is derived from an EMBL/GenBank/DDBJ whole genome shotgun (WGS) entry which is preliminary data.</text>
</comment>
<reference evidence="1" key="1">
    <citation type="journal article" date="2020" name="Fungal Divers.">
        <title>Resolving the Mortierellaceae phylogeny through synthesis of multi-gene phylogenetics and phylogenomics.</title>
        <authorList>
            <person name="Vandepol N."/>
            <person name="Liber J."/>
            <person name="Desiro A."/>
            <person name="Na H."/>
            <person name="Kennedy M."/>
            <person name="Barry K."/>
            <person name="Grigoriev I.V."/>
            <person name="Miller A.N."/>
            <person name="O'Donnell K."/>
            <person name="Stajich J.E."/>
            <person name="Bonito G."/>
        </authorList>
    </citation>
    <scope>NUCLEOTIDE SEQUENCE</scope>
    <source>
        <strain evidence="1">NRRL 6426</strain>
    </source>
</reference>